<dbReference type="Gene3D" id="3.70.10.10">
    <property type="match status" value="1"/>
</dbReference>
<evidence type="ECO:0000256" key="5">
    <source>
        <dbReference type="ARBA" id="ARBA00022695"/>
    </source>
</evidence>
<comment type="subcellular location">
    <subcellularLocation>
        <location evidence="1 9">Cytoplasm</location>
    </subcellularLocation>
</comment>
<evidence type="ECO:0000259" key="11">
    <source>
        <dbReference type="Pfam" id="PF02767"/>
    </source>
</evidence>
<keyword evidence="8" id="KW-0238">DNA-binding</keyword>
<dbReference type="GO" id="GO:0003887">
    <property type="term" value="F:DNA-directed DNA polymerase activity"/>
    <property type="evidence" value="ECO:0007669"/>
    <property type="project" value="UniProtKB-UniRule"/>
</dbReference>
<dbReference type="PIRSF" id="PIRSF000804">
    <property type="entry name" value="DNA_pol_III_b"/>
    <property type="match status" value="1"/>
</dbReference>
<comment type="function">
    <text evidence="9">Confers DNA tethering and processivity to DNA polymerases and other proteins. Acts as a clamp, forming a ring around DNA (a reaction catalyzed by the clamp-loading complex) which diffuses in an ATP-independent manner freely and bidirectionally along dsDNA. Initially characterized for its ability to contact the catalytic subunit of DNA polymerase III (Pol III), a complex, multichain enzyme responsible for most of the replicative synthesis in bacteria; Pol III exhibits 3'-5' exonuclease proofreading activity. The beta chain is required for initiation of replication as well as for processivity of DNA replication.</text>
</comment>
<name>A0A2H0FLA4_9BACT</name>
<dbReference type="InterPro" id="IPR001001">
    <property type="entry name" value="DNA_polIII_beta"/>
</dbReference>
<dbReference type="SMART" id="SM00480">
    <property type="entry name" value="POL3Bc"/>
    <property type="match status" value="1"/>
</dbReference>
<dbReference type="GO" id="GO:0005737">
    <property type="term" value="C:cytoplasm"/>
    <property type="evidence" value="ECO:0007669"/>
    <property type="project" value="UniProtKB-SubCell"/>
</dbReference>
<evidence type="ECO:0000313" key="14">
    <source>
        <dbReference type="Proteomes" id="UP000230778"/>
    </source>
</evidence>
<dbReference type="GO" id="GO:0008408">
    <property type="term" value="F:3'-5' exonuclease activity"/>
    <property type="evidence" value="ECO:0007669"/>
    <property type="project" value="InterPro"/>
</dbReference>
<dbReference type="PANTHER" id="PTHR30478">
    <property type="entry name" value="DNA POLYMERASE III SUBUNIT BETA"/>
    <property type="match status" value="1"/>
</dbReference>
<comment type="subunit">
    <text evidence="9">Forms a ring-shaped head-to-tail homodimer around DNA.</text>
</comment>
<dbReference type="Proteomes" id="UP000230778">
    <property type="component" value="Unassembled WGS sequence"/>
</dbReference>
<proteinExistence type="inferred from homology"/>
<evidence type="ECO:0000259" key="12">
    <source>
        <dbReference type="Pfam" id="PF02768"/>
    </source>
</evidence>
<dbReference type="Gene3D" id="3.10.150.10">
    <property type="entry name" value="DNA Polymerase III, subunit A, domain 2"/>
    <property type="match status" value="1"/>
</dbReference>
<feature type="domain" description="DNA polymerase III beta sliding clamp C-terminal" evidence="12">
    <location>
        <begin position="263"/>
        <end position="381"/>
    </location>
</feature>
<dbReference type="GO" id="GO:0009360">
    <property type="term" value="C:DNA polymerase III complex"/>
    <property type="evidence" value="ECO:0007669"/>
    <property type="project" value="InterPro"/>
</dbReference>
<dbReference type="InterPro" id="IPR022637">
    <property type="entry name" value="DNA_polIII_beta_cen"/>
</dbReference>
<feature type="domain" description="DNA polymerase III beta sliding clamp N-terminal" evidence="10">
    <location>
        <begin position="7"/>
        <end position="124"/>
    </location>
</feature>
<dbReference type="NCBIfam" id="TIGR00663">
    <property type="entry name" value="dnan"/>
    <property type="match status" value="1"/>
</dbReference>
<evidence type="ECO:0000256" key="7">
    <source>
        <dbReference type="ARBA" id="ARBA00022932"/>
    </source>
</evidence>
<protein>
    <recommendedName>
        <fullName evidence="9">Beta sliding clamp</fullName>
    </recommendedName>
</protein>
<dbReference type="Pfam" id="PF02767">
    <property type="entry name" value="DNA_pol3_beta_2"/>
    <property type="match status" value="1"/>
</dbReference>
<keyword evidence="7 9" id="KW-0239">DNA-directed DNA polymerase</keyword>
<evidence type="ECO:0000256" key="2">
    <source>
        <dbReference type="ARBA" id="ARBA00010752"/>
    </source>
</evidence>
<organism evidence="13 14">
    <name type="scientific">Candidatus Nealsonbacteria bacterium CG18_big_fil_WC_8_21_14_2_50_37_10</name>
    <dbReference type="NCBI Taxonomy" id="1974717"/>
    <lineage>
        <taxon>Bacteria</taxon>
        <taxon>Candidatus Nealsoniibacteriota</taxon>
    </lineage>
</organism>
<evidence type="ECO:0000313" key="13">
    <source>
        <dbReference type="EMBL" id="PIQ07412.1"/>
    </source>
</evidence>
<comment type="caution">
    <text evidence="13">The sequence shown here is derived from an EMBL/GenBank/DDBJ whole genome shotgun (WGS) entry which is preliminary data.</text>
</comment>
<keyword evidence="5 9" id="KW-0548">Nucleotidyltransferase</keyword>
<dbReference type="EMBL" id="PCUC01000025">
    <property type="protein sequence ID" value="PIQ07412.1"/>
    <property type="molecule type" value="Genomic_DNA"/>
</dbReference>
<evidence type="ECO:0000259" key="10">
    <source>
        <dbReference type="Pfam" id="PF00712"/>
    </source>
</evidence>
<gene>
    <name evidence="13" type="primary">dnaN</name>
    <name evidence="13" type="ORF">COW72_00490</name>
</gene>
<dbReference type="GO" id="GO:0003677">
    <property type="term" value="F:DNA binding"/>
    <property type="evidence" value="ECO:0007669"/>
    <property type="project" value="UniProtKB-UniRule"/>
</dbReference>
<dbReference type="InterPro" id="IPR022635">
    <property type="entry name" value="DNA_polIII_beta_C"/>
</dbReference>
<dbReference type="CDD" id="cd00140">
    <property type="entry name" value="beta_clamp"/>
    <property type="match status" value="1"/>
</dbReference>
<evidence type="ECO:0000256" key="9">
    <source>
        <dbReference type="PIRNR" id="PIRNR000804"/>
    </source>
</evidence>
<dbReference type="InterPro" id="IPR046938">
    <property type="entry name" value="DNA_clamp_sf"/>
</dbReference>
<feature type="domain" description="DNA polymerase III beta sliding clamp central" evidence="11">
    <location>
        <begin position="154"/>
        <end position="259"/>
    </location>
</feature>
<dbReference type="PANTHER" id="PTHR30478:SF0">
    <property type="entry name" value="BETA SLIDING CLAMP"/>
    <property type="match status" value="1"/>
</dbReference>
<reference evidence="13 14" key="1">
    <citation type="submission" date="2017-09" db="EMBL/GenBank/DDBJ databases">
        <title>Depth-based differentiation of microbial function through sediment-hosted aquifers and enrichment of novel symbionts in the deep terrestrial subsurface.</title>
        <authorList>
            <person name="Probst A.J."/>
            <person name="Ladd B."/>
            <person name="Jarett J.K."/>
            <person name="Geller-Mcgrath D.E."/>
            <person name="Sieber C.M."/>
            <person name="Emerson J.B."/>
            <person name="Anantharaman K."/>
            <person name="Thomas B.C."/>
            <person name="Malmstrom R."/>
            <person name="Stieglmeier M."/>
            <person name="Klingl A."/>
            <person name="Woyke T."/>
            <person name="Ryan C.M."/>
            <person name="Banfield J.F."/>
        </authorList>
    </citation>
    <scope>NUCLEOTIDE SEQUENCE [LARGE SCALE GENOMIC DNA]</scope>
    <source>
        <strain evidence="13">CG18_big_fil_WC_8_21_14_2_50_37_10</strain>
    </source>
</reference>
<dbReference type="InterPro" id="IPR022634">
    <property type="entry name" value="DNA_polIII_beta_N"/>
</dbReference>
<evidence type="ECO:0000256" key="8">
    <source>
        <dbReference type="ARBA" id="ARBA00023125"/>
    </source>
</evidence>
<accession>A0A2H0FLA4</accession>
<keyword evidence="6 9" id="KW-0235">DNA replication</keyword>
<keyword evidence="3 9" id="KW-0963">Cytoplasm</keyword>
<evidence type="ECO:0000256" key="6">
    <source>
        <dbReference type="ARBA" id="ARBA00022705"/>
    </source>
</evidence>
<keyword evidence="4 9" id="KW-0808">Transferase</keyword>
<dbReference type="Pfam" id="PF02768">
    <property type="entry name" value="DNA_pol3_beta_3"/>
    <property type="match status" value="1"/>
</dbReference>
<sequence length="384" mass="43216">MEARSIMKLIILQEKLKEGIGIVERVSIKSITLSILNNVLLKAEKNFLNLITTDLEIGIKWWSLAKVEKEGALTVPTKVISNFINFLPNKQIFLELKDLVLNIDCENYQTKIKGQSADDFPIIPQITEGESVSVNSQSFCQSLNTIVDIPIPSTTKPEISGIYFVFQKDSIKMAATDSFRLGEKTFFLGGQAFSSLSKEYTFILPQKAAREIVNIFGGKEGELRIYFSPNQVLFELPMAETPHPQIQLISRLIEGEYPNYEAIIPKKSETQVSFQRNEFLNQIKSASLFSGKINEVKLKIDPKKERVELFSQNPDLGEYHSYLPGRIKGKELEISFNHRFLADGLLNIKSPEVVFELTGSEGPAVLKPAGDQTYLYVVMPIKAS</sequence>
<dbReference type="SUPFAM" id="SSF55979">
    <property type="entry name" value="DNA clamp"/>
    <property type="match status" value="3"/>
</dbReference>
<dbReference type="AlphaFoldDB" id="A0A2H0FLA4"/>
<dbReference type="Pfam" id="PF00712">
    <property type="entry name" value="DNA_pol3_beta"/>
    <property type="match status" value="1"/>
</dbReference>
<evidence type="ECO:0000256" key="1">
    <source>
        <dbReference type="ARBA" id="ARBA00004496"/>
    </source>
</evidence>
<comment type="similarity">
    <text evidence="2 9">Belongs to the beta sliding clamp family.</text>
</comment>
<dbReference type="GO" id="GO:0006271">
    <property type="term" value="P:DNA strand elongation involved in DNA replication"/>
    <property type="evidence" value="ECO:0007669"/>
    <property type="project" value="TreeGrafter"/>
</dbReference>
<evidence type="ECO:0000256" key="3">
    <source>
        <dbReference type="ARBA" id="ARBA00022490"/>
    </source>
</evidence>
<evidence type="ECO:0000256" key="4">
    <source>
        <dbReference type="ARBA" id="ARBA00022679"/>
    </source>
</evidence>